<dbReference type="EMBL" id="CP030840">
    <property type="protein sequence ID" value="AXC10212.1"/>
    <property type="molecule type" value="Genomic_DNA"/>
</dbReference>
<dbReference type="EC" id="2.7.13.3" evidence="2"/>
<evidence type="ECO:0000256" key="3">
    <source>
        <dbReference type="ARBA" id="ARBA00022553"/>
    </source>
</evidence>
<dbReference type="InterPro" id="IPR003594">
    <property type="entry name" value="HATPase_dom"/>
</dbReference>
<evidence type="ECO:0000256" key="5">
    <source>
        <dbReference type="ARBA" id="ARBA00022777"/>
    </source>
</evidence>
<comment type="catalytic activity">
    <reaction evidence="1">
        <text>ATP + protein L-histidine = ADP + protein N-phospho-L-histidine.</text>
        <dbReference type="EC" id="2.7.13.3"/>
    </reaction>
</comment>
<feature type="domain" description="Histidine kinase" evidence="7">
    <location>
        <begin position="1"/>
        <end position="41"/>
    </location>
</feature>
<dbReference type="SUPFAM" id="SSF55874">
    <property type="entry name" value="ATPase domain of HSP90 chaperone/DNA topoisomerase II/histidine kinase"/>
    <property type="match status" value="1"/>
</dbReference>
<evidence type="ECO:0000256" key="6">
    <source>
        <dbReference type="ARBA" id="ARBA00023012"/>
    </source>
</evidence>
<organism evidence="8 9">
    <name type="scientific">Acidisarcina polymorpha</name>
    <dbReference type="NCBI Taxonomy" id="2211140"/>
    <lineage>
        <taxon>Bacteria</taxon>
        <taxon>Pseudomonadati</taxon>
        <taxon>Acidobacteriota</taxon>
        <taxon>Terriglobia</taxon>
        <taxon>Terriglobales</taxon>
        <taxon>Acidobacteriaceae</taxon>
        <taxon>Acidisarcina</taxon>
    </lineage>
</organism>
<dbReference type="Gene3D" id="3.30.565.10">
    <property type="entry name" value="Histidine kinase-like ATPase, C-terminal domain"/>
    <property type="match status" value="1"/>
</dbReference>
<gene>
    <name evidence="8" type="ORF">ACPOL_0855</name>
</gene>
<evidence type="ECO:0000313" key="8">
    <source>
        <dbReference type="EMBL" id="AXC10212.1"/>
    </source>
</evidence>
<proteinExistence type="predicted"/>
<dbReference type="PANTHER" id="PTHR45453:SF1">
    <property type="entry name" value="PHOSPHATE REGULON SENSOR PROTEIN PHOR"/>
    <property type="match status" value="1"/>
</dbReference>
<name>A0A2Z5FU42_9BACT</name>
<keyword evidence="9" id="KW-1185">Reference proteome</keyword>
<dbReference type="GO" id="GO:0005886">
    <property type="term" value="C:plasma membrane"/>
    <property type="evidence" value="ECO:0007669"/>
    <property type="project" value="TreeGrafter"/>
</dbReference>
<evidence type="ECO:0000256" key="4">
    <source>
        <dbReference type="ARBA" id="ARBA00022679"/>
    </source>
</evidence>
<accession>A0A2Z5FU42</accession>
<evidence type="ECO:0000256" key="1">
    <source>
        <dbReference type="ARBA" id="ARBA00000085"/>
    </source>
</evidence>
<evidence type="ECO:0000313" key="9">
    <source>
        <dbReference type="Proteomes" id="UP000253606"/>
    </source>
</evidence>
<evidence type="ECO:0000259" key="7">
    <source>
        <dbReference type="PROSITE" id="PS50109"/>
    </source>
</evidence>
<dbReference type="Pfam" id="PF02518">
    <property type="entry name" value="HATPase_c"/>
    <property type="match status" value="1"/>
</dbReference>
<dbReference type="AlphaFoldDB" id="A0A2Z5FU42"/>
<keyword evidence="6" id="KW-0902">Two-component regulatory system</keyword>
<dbReference type="InterPro" id="IPR050351">
    <property type="entry name" value="BphY/WalK/GraS-like"/>
</dbReference>
<dbReference type="InterPro" id="IPR036890">
    <property type="entry name" value="HATPase_C_sf"/>
</dbReference>
<keyword evidence="3" id="KW-0597">Phosphoprotein</keyword>
<dbReference type="PROSITE" id="PS50109">
    <property type="entry name" value="HIS_KIN"/>
    <property type="match status" value="1"/>
</dbReference>
<dbReference type="KEGG" id="abas:ACPOL_0855"/>
<keyword evidence="5" id="KW-0418">Kinase</keyword>
<evidence type="ECO:0000256" key="2">
    <source>
        <dbReference type="ARBA" id="ARBA00012438"/>
    </source>
</evidence>
<dbReference type="GO" id="GO:0016036">
    <property type="term" value="P:cellular response to phosphate starvation"/>
    <property type="evidence" value="ECO:0007669"/>
    <property type="project" value="TreeGrafter"/>
</dbReference>
<dbReference type="PANTHER" id="PTHR45453">
    <property type="entry name" value="PHOSPHATE REGULON SENSOR PROTEIN PHOR"/>
    <property type="match status" value="1"/>
</dbReference>
<dbReference type="GO" id="GO:0004721">
    <property type="term" value="F:phosphoprotein phosphatase activity"/>
    <property type="evidence" value="ECO:0007669"/>
    <property type="project" value="TreeGrafter"/>
</dbReference>
<sequence>MADQGSGIPPESKDRVFDRFYRIDRSRNREAGGLGLGLAIA</sequence>
<keyword evidence="4" id="KW-0808">Transferase</keyword>
<reference evidence="8 9" key="1">
    <citation type="journal article" date="2018" name="Front. Microbiol.">
        <title>Hydrolytic Capabilities as a Key to Environmental Success: Chitinolytic and Cellulolytic Acidobacteria From Acidic Sub-arctic Soils and Boreal Peatlands.</title>
        <authorList>
            <person name="Belova S.E."/>
            <person name="Ravin N.V."/>
            <person name="Pankratov T.A."/>
            <person name="Rakitin A.L."/>
            <person name="Ivanova A.A."/>
            <person name="Beletsky A.V."/>
            <person name="Mardanov A.V."/>
            <person name="Sinninghe Damste J.S."/>
            <person name="Dedysh S.N."/>
        </authorList>
    </citation>
    <scope>NUCLEOTIDE SEQUENCE [LARGE SCALE GENOMIC DNA]</scope>
    <source>
        <strain evidence="8 9">SBC82</strain>
    </source>
</reference>
<protein>
    <recommendedName>
        <fullName evidence="2">histidine kinase</fullName>
        <ecNumber evidence="2">2.7.13.3</ecNumber>
    </recommendedName>
</protein>
<dbReference type="InterPro" id="IPR005467">
    <property type="entry name" value="His_kinase_dom"/>
</dbReference>
<dbReference type="GO" id="GO:0000155">
    <property type="term" value="F:phosphorelay sensor kinase activity"/>
    <property type="evidence" value="ECO:0007669"/>
    <property type="project" value="TreeGrafter"/>
</dbReference>
<dbReference type="Proteomes" id="UP000253606">
    <property type="component" value="Chromosome"/>
</dbReference>